<name>A0ABN9WGM8_9DINO</name>
<dbReference type="InterPro" id="IPR000719">
    <property type="entry name" value="Prot_kinase_dom"/>
</dbReference>
<dbReference type="InterPro" id="IPR051681">
    <property type="entry name" value="Ser/Thr_Kinases-Pseudokinases"/>
</dbReference>
<keyword evidence="4 5" id="KW-0067">ATP-binding</keyword>
<dbReference type="PANTHER" id="PTHR44329">
    <property type="entry name" value="SERINE/THREONINE-PROTEIN KINASE TNNI3K-RELATED"/>
    <property type="match status" value="1"/>
</dbReference>
<evidence type="ECO:0000256" key="1">
    <source>
        <dbReference type="ARBA" id="ARBA00022679"/>
    </source>
</evidence>
<reference evidence="7" key="1">
    <citation type="submission" date="2023-10" db="EMBL/GenBank/DDBJ databases">
        <authorList>
            <person name="Chen Y."/>
            <person name="Shah S."/>
            <person name="Dougan E. K."/>
            <person name="Thang M."/>
            <person name="Chan C."/>
        </authorList>
    </citation>
    <scope>NUCLEOTIDE SEQUENCE [LARGE SCALE GENOMIC DNA]</scope>
</reference>
<evidence type="ECO:0000313" key="7">
    <source>
        <dbReference type="EMBL" id="CAK0884255.1"/>
    </source>
</evidence>
<accession>A0ABN9WGM8</accession>
<dbReference type="PANTHER" id="PTHR44329:SF288">
    <property type="entry name" value="MITOGEN-ACTIVATED PROTEIN KINASE KINASE KINASE 20"/>
    <property type="match status" value="1"/>
</dbReference>
<dbReference type="InterPro" id="IPR011009">
    <property type="entry name" value="Kinase-like_dom_sf"/>
</dbReference>
<feature type="domain" description="Protein kinase" evidence="6">
    <location>
        <begin position="42"/>
        <end position="168"/>
    </location>
</feature>
<evidence type="ECO:0000256" key="4">
    <source>
        <dbReference type="ARBA" id="ARBA00022840"/>
    </source>
</evidence>
<keyword evidence="2 5" id="KW-0547">Nucleotide-binding</keyword>
<keyword evidence="8" id="KW-1185">Reference proteome</keyword>
<evidence type="ECO:0000313" key="8">
    <source>
        <dbReference type="Proteomes" id="UP001189429"/>
    </source>
</evidence>
<dbReference type="PROSITE" id="PS00107">
    <property type="entry name" value="PROTEIN_KINASE_ATP"/>
    <property type="match status" value="1"/>
</dbReference>
<dbReference type="Gene3D" id="1.10.510.10">
    <property type="entry name" value="Transferase(Phosphotransferase) domain 1"/>
    <property type="match status" value="1"/>
</dbReference>
<keyword evidence="1" id="KW-0808">Transferase</keyword>
<dbReference type="SUPFAM" id="SSF56112">
    <property type="entry name" value="Protein kinase-like (PK-like)"/>
    <property type="match status" value="1"/>
</dbReference>
<feature type="binding site" evidence="5">
    <location>
        <position position="69"/>
    </location>
    <ligand>
        <name>ATP</name>
        <dbReference type="ChEBI" id="CHEBI:30616"/>
    </ligand>
</feature>
<evidence type="ECO:0000256" key="2">
    <source>
        <dbReference type="ARBA" id="ARBA00022741"/>
    </source>
</evidence>
<dbReference type="EMBL" id="CAUYUJ010018521">
    <property type="protein sequence ID" value="CAK0884255.1"/>
    <property type="molecule type" value="Genomic_DNA"/>
</dbReference>
<evidence type="ECO:0000256" key="5">
    <source>
        <dbReference type="PROSITE-ProRule" id="PRU10141"/>
    </source>
</evidence>
<keyword evidence="3" id="KW-0418">Kinase</keyword>
<evidence type="ECO:0000256" key="3">
    <source>
        <dbReference type="ARBA" id="ARBA00022777"/>
    </source>
</evidence>
<evidence type="ECO:0000259" key="6">
    <source>
        <dbReference type="PROSITE" id="PS50011"/>
    </source>
</evidence>
<gene>
    <name evidence="7" type="ORF">PCOR1329_LOCUS66247</name>
</gene>
<dbReference type="PROSITE" id="PS50011">
    <property type="entry name" value="PROTEIN_KINASE_DOM"/>
    <property type="match status" value="1"/>
</dbReference>
<dbReference type="Proteomes" id="UP001189429">
    <property type="component" value="Unassembled WGS sequence"/>
</dbReference>
<organism evidence="7 8">
    <name type="scientific">Prorocentrum cordatum</name>
    <dbReference type="NCBI Taxonomy" id="2364126"/>
    <lineage>
        <taxon>Eukaryota</taxon>
        <taxon>Sar</taxon>
        <taxon>Alveolata</taxon>
        <taxon>Dinophyceae</taxon>
        <taxon>Prorocentrales</taxon>
        <taxon>Prorocentraceae</taxon>
        <taxon>Prorocentrum</taxon>
    </lineage>
</organism>
<dbReference type="InterPro" id="IPR017441">
    <property type="entry name" value="Protein_kinase_ATP_BS"/>
</dbReference>
<dbReference type="Pfam" id="PF07714">
    <property type="entry name" value="PK_Tyr_Ser-Thr"/>
    <property type="match status" value="1"/>
</dbReference>
<sequence>DWSSVGSEGNIGEVHATASSAVSSRAPLRLQDQELEIPAAELTLQERLGSGCTAEVFKGFWRGQVVAVKEIRPAAVAGGNRENVAFQREISVLVMAKHPNLVRLSGVMVAAPTRIVMEFCAGGDLFRLLHVDNMEPALHQKLKMCTDVASGMDYLHRRRSRLPSYTAT</sequence>
<comment type="caution">
    <text evidence="7">The sequence shown here is derived from an EMBL/GenBank/DDBJ whole genome shotgun (WGS) entry which is preliminary data.</text>
</comment>
<feature type="non-terminal residue" evidence="7">
    <location>
        <position position="1"/>
    </location>
</feature>
<dbReference type="InterPro" id="IPR001245">
    <property type="entry name" value="Ser-Thr/Tyr_kinase_cat_dom"/>
</dbReference>
<protein>
    <recommendedName>
        <fullName evidence="6">Protein kinase domain-containing protein</fullName>
    </recommendedName>
</protein>
<proteinExistence type="predicted"/>